<organism evidence="2 3">
    <name type="scientific">Parastrongyloides trichosuri</name>
    <name type="common">Possum-specific nematode worm</name>
    <dbReference type="NCBI Taxonomy" id="131310"/>
    <lineage>
        <taxon>Eukaryota</taxon>
        <taxon>Metazoa</taxon>
        <taxon>Ecdysozoa</taxon>
        <taxon>Nematoda</taxon>
        <taxon>Chromadorea</taxon>
        <taxon>Rhabditida</taxon>
        <taxon>Tylenchina</taxon>
        <taxon>Panagrolaimomorpha</taxon>
        <taxon>Strongyloidoidea</taxon>
        <taxon>Strongyloididae</taxon>
        <taxon>Parastrongyloides</taxon>
    </lineage>
</organism>
<dbReference type="AlphaFoldDB" id="A0A0N4Z3V0"/>
<reference evidence="3" key="1">
    <citation type="submission" date="2017-02" db="UniProtKB">
        <authorList>
            <consortium name="WormBaseParasite"/>
        </authorList>
    </citation>
    <scope>IDENTIFICATION</scope>
</reference>
<name>A0A0N4Z3V0_PARTI</name>
<sequence>MIRRRCALPLDPAAPLAKSPSGPHGSPVARHHRGQRRQSDQRQRPESRRPVRQLHGRGPRQPAGRPAPGRRPGRHPRRGEPQRHGPADGRQPRRLRRLPVRPGGRARPAGPRLLSEARLRLATRSLCRLCHARPDRRRLGPSGTGRRRHPGLRDQGGREALDHGRASSDRQDLQPDPGRATGDLRTGLRLGRLPAGLQGRERPDPGADGEHRHPRHRPGLPDRRSGQPLSVRRLRRLALRVPRQDPARPAREPSALEPRRGSGRRPAGRGAGPGICPPALPGFVQDADGDAGRQPQRRHDRAPEGPGLDERGHARAGPAEDVQVRREDRLPREVARL</sequence>
<dbReference type="WBParaSite" id="PTRK_0000160400.1">
    <property type="protein sequence ID" value="PTRK_0000160400.1"/>
    <property type="gene ID" value="PTRK_0000160400"/>
</dbReference>
<evidence type="ECO:0000313" key="2">
    <source>
        <dbReference type="Proteomes" id="UP000038045"/>
    </source>
</evidence>
<proteinExistence type="predicted"/>
<feature type="compositionally biased region" description="Basic and acidic residues" evidence="1">
    <location>
        <begin position="242"/>
        <end position="251"/>
    </location>
</feature>
<evidence type="ECO:0000313" key="3">
    <source>
        <dbReference type="WBParaSite" id="PTRK_0000160400.1"/>
    </source>
</evidence>
<accession>A0A0N4Z3V0</accession>
<feature type="compositionally biased region" description="Basic and acidic residues" evidence="1">
    <location>
        <begin position="322"/>
        <end position="337"/>
    </location>
</feature>
<feature type="compositionally biased region" description="Low complexity" evidence="1">
    <location>
        <begin position="7"/>
        <end position="17"/>
    </location>
</feature>
<feature type="compositionally biased region" description="Low complexity" evidence="1">
    <location>
        <begin position="100"/>
        <end position="114"/>
    </location>
</feature>
<keyword evidence="2" id="KW-1185">Reference proteome</keyword>
<feature type="compositionally biased region" description="Basic and acidic residues" evidence="1">
    <location>
        <begin position="151"/>
        <end position="173"/>
    </location>
</feature>
<feature type="compositionally biased region" description="Basic and acidic residues" evidence="1">
    <location>
        <begin position="78"/>
        <end position="91"/>
    </location>
</feature>
<feature type="compositionally biased region" description="Basic and acidic residues" evidence="1">
    <location>
        <begin position="37"/>
        <end position="49"/>
    </location>
</feature>
<evidence type="ECO:0000256" key="1">
    <source>
        <dbReference type="SAM" id="MobiDB-lite"/>
    </source>
</evidence>
<feature type="region of interest" description="Disordered" evidence="1">
    <location>
        <begin position="1"/>
        <end position="115"/>
    </location>
</feature>
<feature type="region of interest" description="Disordered" evidence="1">
    <location>
        <begin position="135"/>
        <end position="337"/>
    </location>
</feature>
<feature type="compositionally biased region" description="Low complexity" evidence="1">
    <location>
        <begin position="178"/>
        <end position="198"/>
    </location>
</feature>
<feature type="compositionally biased region" description="Basic and acidic residues" evidence="1">
    <location>
        <begin position="199"/>
        <end position="211"/>
    </location>
</feature>
<protein>
    <submittedName>
        <fullName evidence="3">LigA</fullName>
    </submittedName>
</protein>
<dbReference type="Proteomes" id="UP000038045">
    <property type="component" value="Unplaced"/>
</dbReference>